<evidence type="ECO:0000256" key="7">
    <source>
        <dbReference type="ARBA" id="ARBA00023053"/>
    </source>
</evidence>
<evidence type="ECO:0000256" key="1">
    <source>
        <dbReference type="ARBA" id="ARBA00004141"/>
    </source>
</evidence>
<keyword evidence="7" id="KW-0915">Sodium</keyword>
<keyword evidence="3 12" id="KW-0813">Transport</keyword>
<keyword evidence="11 12" id="KW-0407">Ion channel</keyword>
<evidence type="ECO:0000256" key="11">
    <source>
        <dbReference type="ARBA" id="ARBA00023303"/>
    </source>
</evidence>
<evidence type="ECO:0000256" key="2">
    <source>
        <dbReference type="ARBA" id="ARBA00007193"/>
    </source>
</evidence>
<protein>
    <submittedName>
        <fullName evidence="14">Degenerin mec-10 like protein</fullName>
    </submittedName>
</protein>
<organism evidence="14 15">
    <name type="scientific">Argiope bruennichi</name>
    <name type="common">Wasp spider</name>
    <name type="synonym">Aranea bruennichi</name>
    <dbReference type="NCBI Taxonomy" id="94029"/>
    <lineage>
        <taxon>Eukaryota</taxon>
        <taxon>Metazoa</taxon>
        <taxon>Ecdysozoa</taxon>
        <taxon>Arthropoda</taxon>
        <taxon>Chelicerata</taxon>
        <taxon>Arachnida</taxon>
        <taxon>Araneae</taxon>
        <taxon>Araneomorphae</taxon>
        <taxon>Entelegynae</taxon>
        <taxon>Araneoidea</taxon>
        <taxon>Araneidae</taxon>
        <taxon>Argiope</taxon>
    </lineage>
</organism>
<name>A0A8T0EUB7_ARGBR</name>
<evidence type="ECO:0000256" key="8">
    <source>
        <dbReference type="ARBA" id="ARBA00023065"/>
    </source>
</evidence>
<accession>A0A8T0EUB7</accession>
<evidence type="ECO:0000256" key="10">
    <source>
        <dbReference type="ARBA" id="ARBA00023201"/>
    </source>
</evidence>
<evidence type="ECO:0000256" key="9">
    <source>
        <dbReference type="ARBA" id="ARBA00023136"/>
    </source>
</evidence>
<evidence type="ECO:0000256" key="5">
    <source>
        <dbReference type="ARBA" id="ARBA00022692"/>
    </source>
</evidence>
<evidence type="ECO:0000313" key="14">
    <source>
        <dbReference type="EMBL" id="KAF8781853.1"/>
    </source>
</evidence>
<comment type="subcellular location">
    <subcellularLocation>
        <location evidence="1">Membrane</location>
        <topology evidence="1">Multi-pass membrane protein</topology>
    </subcellularLocation>
</comment>
<proteinExistence type="inferred from homology"/>
<keyword evidence="8 12" id="KW-0406">Ion transport</keyword>
<dbReference type="PANTHER" id="PTHR11690:SF248">
    <property type="entry name" value="PICKPOCKET 17, ISOFORM A"/>
    <property type="match status" value="1"/>
</dbReference>
<dbReference type="Proteomes" id="UP000807504">
    <property type="component" value="Unassembled WGS sequence"/>
</dbReference>
<reference evidence="14" key="2">
    <citation type="submission" date="2020-06" db="EMBL/GenBank/DDBJ databases">
        <authorList>
            <person name="Sheffer M."/>
        </authorList>
    </citation>
    <scope>NUCLEOTIDE SEQUENCE</scope>
</reference>
<keyword evidence="15" id="KW-1185">Reference proteome</keyword>
<evidence type="ECO:0000256" key="4">
    <source>
        <dbReference type="ARBA" id="ARBA00022461"/>
    </source>
</evidence>
<feature type="transmembrane region" description="Helical" evidence="13">
    <location>
        <begin position="292"/>
        <end position="315"/>
    </location>
</feature>
<keyword evidence="5 12" id="KW-0812">Transmembrane</keyword>
<dbReference type="GO" id="GO:0005886">
    <property type="term" value="C:plasma membrane"/>
    <property type="evidence" value="ECO:0007669"/>
    <property type="project" value="TreeGrafter"/>
</dbReference>
<gene>
    <name evidence="14" type="ORF">HNY73_012198</name>
</gene>
<evidence type="ECO:0000313" key="15">
    <source>
        <dbReference type="Proteomes" id="UP000807504"/>
    </source>
</evidence>
<evidence type="ECO:0000256" key="12">
    <source>
        <dbReference type="RuleBase" id="RU000679"/>
    </source>
</evidence>
<keyword evidence="6 13" id="KW-1133">Transmembrane helix</keyword>
<evidence type="ECO:0000256" key="6">
    <source>
        <dbReference type="ARBA" id="ARBA00022989"/>
    </source>
</evidence>
<dbReference type="InterPro" id="IPR001873">
    <property type="entry name" value="ENaC"/>
</dbReference>
<reference evidence="14" key="1">
    <citation type="journal article" date="2020" name="bioRxiv">
        <title>Chromosome-level reference genome of the European wasp spider Argiope bruennichi: a resource for studies on range expansion and evolutionary adaptation.</title>
        <authorList>
            <person name="Sheffer M.M."/>
            <person name="Hoppe A."/>
            <person name="Krehenwinkel H."/>
            <person name="Uhl G."/>
            <person name="Kuss A.W."/>
            <person name="Jensen L."/>
            <person name="Jensen C."/>
            <person name="Gillespie R.G."/>
            <person name="Hoff K.J."/>
            <person name="Prost S."/>
        </authorList>
    </citation>
    <scope>NUCLEOTIDE SEQUENCE</scope>
</reference>
<keyword evidence="9 13" id="KW-0472">Membrane</keyword>
<dbReference type="Gene3D" id="2.60.470.10">
    <property type="entry name" value="Acid-sensing ion channels like domains"/>
    <property type="match status" value="1"/>
</dbReference>
<dbReference type="PANTHER" id="PTHR11690">
    <property type="entry name" value="AMILORIDE-SENSITIVE SODIUM CHANNEL-RELATED"/>
    <property type="match status" value="1"/>
</dbReference>
<dbReference type="Pfam" id="PF00858">
    <property type="entry name" value="ASC"/>
    <property type="match status" value="1"/>
</dbReference>
<keyword evidence="4 12" id="KW-0894">Sodium channel</keyword>
<evidence type="ECO:0000256" key="3">
    <source>
        <dbReference type="ARBA" id="ARBA00022448"/>
    </source>
</evidence>
<dbReference type="AlphaFoldDB" id="A0A8T0EUB7"/>
<dbReference type="GO" id="GO:0015280">
    <property type="term" value="F:ligand-gated sodium channel activity"/>
    <property type="evidence" value="ECO:0007669"/>
    <property type="project" value="TreeGrafter"/>
</dbReference>
<dbReference type="EMBL" id="JABXBU010001863">
    <property type="protein sequence ID" value="KAF8781853.1"/>
    <property type="molecule type" value="Genomic_DNA"/>
</dbReference>
<comment type="caution">
    <text evidence="14">The sequence shown here is derived from an EMBL/GenBank/DDBJ whole genome shotgun (WGS) entry which is preliminary data.</text>
</comment>
<sequence length="334" mass="37988">MSERRSLFSCKNGTTSSDDMRRALKKYYLSSAKVRYSIGPKPKQLIRKCTFDNKLCSENDIILFQNFRYGNCITFNKRRKDAHLLTTAKTGPGTGLVLDLSVNIEDYWRYTESIGVRVVIHDPDATPSPEDEGFNINPGYEISISLKQTVNHRLPAPFKDKCFNYKVGEKFSASNKNECIRACIQAQNYAKCGCIDQTLTVTNDLSPCNMLNNTEMCCSNEVLDNMANIGPICDCFLPCKSVQYNEVLSKSLFLQERDTPKKYKSTLRLNIFYSSLEKIVYEQKPMFEGSEIFGYLGGELGLWLGLSVIAVFELLGRMASFGKHMLQREFLKKI</sequence>
<evidence type="ECO:0000256" key="13">
    <source>
        <dbReference type="SAM" id="Phobius"/>
    </source>
</evidence>
<dbReference type="PRINTS" id="PR01078">
    <property type="entry name" value="AMINACHANNEL"/>
</dbReference>
<keyword evidence="10 12" id="KW-0739">Sodium transport</keyword>
<comment type="similarity">
    <text evidence="2 12">Belongs to the amiloride-sensitive sodium channel (TC 1.A.6) family.</text>
</comment>